<dbReference type="GO" id="GO:0008270">
    <property type="term" value="F:zinc ion binding"/>
    <property type="evidence" value="ECO:0007669"/>
    <property type="project" value="UniProtKB-KW"/>
</dbReference>
<keyword evidence="8 11" id="KW-0804">Transcription</keyword>
<dbReference type="PANTHER" id="PTHR24083">
    <property type="entry name" value="NUCLEAR HORMONE RECEPTOR"/>
    <property type="match status" value="1"/>
</dbReference>
<dbReference type="GO" id="GO:0003707">
    <property type="term" value="F:nuclear steroid receptor activity"/>
    <property type="evidence" value="ECO:0007669"/>
    <property type="project" value="InterPro"/>
</dbReference>
<evidence type="ECO:0000256" key="4">
    <source>
        <dbReference type="ARBA" id="ARBA00022771"/>
    </source>
</evidence>
<evidence type="ECO:0000256" key="7">
    <source>
        <dbReference type="ARBA" id="ARBA00023125"/>
    </source>
</evidence>
<dbReference type="PRINTS" id="PR00545">
    <property type="entry name" value="RETINOIDXR"/>
</dbReference>
<keyword evidence="16" id="KW-1185">Reference proteome</keyword>
<accession>A0A9P1I5U1</accession>
<evidence type="ECO:0000256" key="3">
    <source>
        <dbReference type="ARBA" id="ARBA00022723"/>
    </source>
</evidence>
<dbReference type="Pfam" id="PF00105">
    <property type="entry name" value="zf-C4"/>
    <property type="match status" value="1"/>
</dbReference>
<dbReference type="PRINTS" id="PR00047">
    <property type="entry name" value="STROIDFINGER"/>
</dbReference>
<evidence type="ECO:0000256" key="10">
    <source>
        <dbReference type="ARBA" id="ARBA00023242"/>
    </source>
</evidence>
<keyword evidence="10 11" id="KW-0539">Nucleus</keyword>
<feature type="domain" description="NR LBD" evidence="14">
    <location>
        <begin position="108"/>
        <end position="340"/>
    </location>
</feature>
<evidence type="ECO:0000256" key="2">
    <source>
        <dbReference type="ARBA" id="ARBA00005993"/>
    </source>
</evidence>
<comment type="caution">
    <text evidence="15">The sequence shown here is derived from an EMBL/GenBank/DDBJ whole genome shotgun (WGS) entry which is preliminary data.</text>
</comment>
<keyword evidence="4 11" id="KW-0863">Zinc-finger</keyword>
<dbReference type="InterPro" id="IPR013088">
    <property type="entry name" value="Znf_NHR/GATA"/>
</dbReference>
<evidence type="ECO:0000256" key="9">
    <source>
        <dbReference type="ARBA" id="ARBA00023170"/>
    </source>
</evidence>
<keyword evidence="9 11" id="KW-0675">Receptor</keyword>
<dbReference type="FunFam" id="1.10.565.10:FF:000026">
    <property type="entry name" value="Hepatocyte nuclear factor 4"/>
    <property type="match status" value="1"/>
</dbReference>
<keyword evidence="6 11" id="KW-0805">Transcription regulation</keyword>
<feature type="compositionally biased region" description="Low complexity" evidence="12">
    <location>
        <begin position="92"/>
        <end position="102"/>
    </location>
</feature>
<dbReference type="EMBL" id="CANHGI010000001">
    <property type="protein sequence ID" value="CAI5440132.1"/>
    <property type="molecule type" value="Genomic_DNA"/>
</dbReference>
<dbReference type="Proteomes" id="UP001152747">
    <property type="component" value="Unassembled WGS sequence"/>
</dbReference>
<dbReference type="InterPro" id="IPR035500">
    <property type="entry name" value="NHR-like_dom_sf"/>
</dbReference>
<dbReference type="SUPFAM" id="SSF57716">
    <property type="entry name" value="Glucocorticoid receptor-like (DNA-binding domain)"/>
    <property type="match status" value="1"/>
</dbReference>
<dbReference type="OrthoDB" id="5771769at2759"/>
<dbReference type="PROSITE" id="PS51843">
    <property type="entry name" value="NR_LBD"/>
    <property type="match status" value="1"/>
</dbReference>
<comment type="subcellular location">
    <subcellularLocation>
        <location evidence="1 11">Nucleus</location>
    </subcellularLocation>
</comment>
<dbReference type="SUPFAM" id="SSF48508">
    <property type="entry name" value="Nuclear receptor ligand-binding domain"/>
    <property type="match status" value="1"/>
</dbReference>
<protein>
    <submittedName>
        <fullName evidence="15">Uncharacterized protein</fullName>
    </submittedName>
</protein>
<evidence type="ECO:0000256" key="1">
    <source>
        <dbReference type="ARBA" id="ARBA00004123"/>
    </source>
</evidence>
<proteinExistence type="inferred from homology"/>
<reference evidence="15" key="1">
    <citation type="submission" date="2022-11" db="EMBL/GenBank/DDBJ databases">
        <authorList>
            <person name="Kikuchi T."/>
        </authorList>
    </citation>
    <scope>NUCLEOTIDE SEQUENCE</scope>
    <source>
        <strain evidence="15">PS1010</strain>
    </source>
</reference>
<dbReference type="Gene3D" id="3.30.50.10">
    <property type="entry name" value="Erythroid Transcription Factor GATA-1, subunit A"/>
    <property type="match status" value="1"/>
</dbReference>
<dbReference type="InterPro" id="IPR001628">
    <property type="entry name" value="Znf_hrmn_rcpt"/>
</dbReference>
<evidence type="ECO:0000256" key="11">
    <source>
        <dbReference type="RuleBase" id="RU004334"/>
    </source>
</evidence>
<dbReference type="InterPro" id="IPR000003">
    <property type="entry name" value="Retinoid-X_rcpt/HNF4"/>
</dbReference>
<dbReference type="PRINTS" id="PR00398">
    <property type="entry name" value="STRDHORMONER"/>
</dbReference>
<evidence type="ECO:0000256" key="8">
    <source>
        <dbReference type="ARBA" id="ARBA00023163"/>
    </source>
</evidence>
<dbReference type="GO" id="GO:0005634">
    <property type="term" value="C:nucleus"/>
    <property type="evidence" value="ECO:0007669"/>
    <property type="project" value="UniProtKB-SubCell"/>
</dbReference>
<evidence type="ECO:0000256" key="6">
    <source>
        <dbReference type="ARBA" id="ARBA00023015"/>
    </source>
</evidence>
<evidence type="ECO:0000313" key="16">
    <source>
        <dbReference type="Proteomes" id="UP001152747"/>
    </source>
</evidence>
<dbReference type="SMART" id="SM00430">
    <property type="entry name" value="HOLI"/>
    <property type="match status" value="1"/>
</dbReference>
<dbReference type="CDD" id="cd06960">
    <property type="entry name" value="NR_DBD_HNF4A"/>
    <property type="match status" value="1"/>
</dbReference>
<dbReference type="SMART" id="SM00399">
    <property type="entry name" value="ZnF_C4"/>
    <property type="match status" value="1"/>
</dbReference>
<dbReference type="InterPro" id="IPR050274">
    <property type="entry name" value="Nuclear_hormone_rcpt_NR2"/>
</dbReference>
<keyword evidence="3 11" id="KW-0479">Metal-binding</keyword>
<evidence type="ECO:0000259" key="14">
    <source>
        <dbReference type="PROSITE" id="PS51843"/>
    </source>
</evidence>
<dbReference type="PROSITE" id="PS00031">
    <property type="entry name" value="NUCLEAR_REC_DBD_1"/>
    <property type="match status" value="1"/>
</dbReference>
<dbReference type="InterPro" id="IPR000536">
    <property type="entry name" value="Nucl_hrmn_rcpt_lig-bd"/>
</dbReference>
<keyword evidence="7 11" id="KW-0238">DNA-binding</keyword>
<name>A0A9P1I5U1_9PELO</name>
<dbReference type="PROSITE" id="PS51030">
    <property type="entry name" value="NUCLEAR_REC_DBD_2"/>
    <property type="match status" value="1"/>
</dbReference>
<sequence>MNFENVICTICGDKATGKHYGAMSCDGCKGFFRRTIRKRHSYVCRFGGDCKVDKAKRNACRKCRFEVCLRKGMRRDAVQTERDRIRPANLKSGGNSNGSGSSRETSTVDDPLLDQLLKVEATMRQLRCTVITKTSDARRQATTCDVTDSMNQQLILMVEWAKNLDQFQRLDMNTQISLLRHFSAQHLVMCAAFRSIHLSDAVWLTNETCLHKDSPKVPDVNRVAARIVDHLTTPMRQLNMNEIEYVALKAIAFFDPLAKGVDANSYNEVEETRQKVLESFEQHVRTVSAYKEMPRRFANLLLLLPPMLAIARDLIEDVQLCKLFGLASIDRLMQELMLPPDSSSDPQPQNVV</sequence>
<feature type="region of interest" description="Disordered" evidence="12">
    <location>
        <begin position="79"/>
        <end position="108"/>
    </location>
</feature>
<evidence type="ECO:0000256" key="5">
    <source>
        <dbReference type="ARBA" id="ARBA00022833"/>
    </source>
</evidence>
<evidence type="ECO:0000313" key="15">
    <source>
        <dbReference type="EMBL" id="CAI5440132.1"/>
    </source>
</evidence>
<dbReference type="FunFam" id="3.30.50.10:FF:000030">
    <property type="entry name" value="Nuclear Hormone Receptor family"/>
    <property type="match status" value="1"/>
</dbReference>
<dbReference type="InterPro" id="IPR049636">
    <property type="entry name" value="HNF4-like_DBD"/>
</dbReference>
<dbReference type="InterPro" id="IPR001723">
    <property type="entry name" value="Nuclear_hrmn_rcpt"/>
</dbReference>
<evidence type="ECO:0000256" key="12">
    <source>
        <dbReference type="SAM" id="MobiDB-lite"/>
    </source>
</evidence>
<dbReference type="GO" id="GO:0000978">
    <property type="term" value="F:RNA polymerase II cis-regulatory region sequence-specific DNA binding"/>
    <property type="evidence" value="ECO:0007669"/>
    <property type="project" value="InterPro"/>
</dbReference>
<dbReference type="AlphaFoldDB" id="A0A9P1I5U1"/>
<feature type="domain" description="Nuclear receptor" evidence="13">
    <location>
        <begin position="5"/>
        <end position="80"/>
    </location>
</feature>
<evidence type="ECO:0000259" key="13">
    <source>
        <dbReference type="PROSITE" id="PS51030"/>
    </source>
</evidence>
<gene>
    <name evidence="15" type="ORF">CAMP_LOCUS2769</name>
</gene>
<dbReference type="Pfam" id="PF00104">
    <property type="entry name" value="Hormone_recep"/>
    <property type="match status" value="1"/>
</dbReference>
<keyword evidence="5 11" id="KW-0862">Zinc</keyword>
<organism evidence="15 16">
    <name type="scientific">Caenorhabditis angaria</name>
    <dbReference type="NCBI Taxonomy" id="860376"/>
    <lineage>
        <taxon>Eukaryota</taxon>
        <taxon>Metazoa</taxon>
        <taxon>Ecdysozoa</taxon>
        <taxon>Nematoda</taxon>
        <taxon>Chromadorea</taxon>
        <taxon>Rhabditida</taxon>
        <taxon>Rhabditina</taxon>
        <taxon>Rhabditomorpha</taxon>
        <taxon>Rhabditoidea</taxon>
        <taxon>Rhabditidae</taxon>
        <taxon>Peloderinae</taxon>
        <taxon>Caenorhabditis</taxon>
    </lineage>
</organism>
<comment type="similarity">
    <text evidence="2 11">Belongs to the nuclear hormone receptor family.</text>
</comment>
<dbReference type="Gene3D" id="1.10.565.10">
    <property type="entry name" value="Retinoid X Receptor"/>
    <property type="match status" value="1"/>
</dbReference>